<feature type="compositionally biased region" description="Low complexity" evidence="1">
    <location>
        <begin position="21"/>
        <end position="31"/>
    </location>
</feature>
<evidence type="ECO:0000313" key="2">
    <source>
        <dbReference type="EMBL" id="SVP88703.1"/>
    </source>
</evidence>
<sequence>MCASINKNKPKVIGGSKGSSRKSSITGSARSLKPNRDELVKLLNEGTKNSEIANFTVTVGKELKPKEEILKKPVEKQMNSQKTVKKVQKNKTSIFSKLLNKIKSLIH</sequence>
<accession>A0A3B0MXZ3</accession>
<evidence type="ECO:0000256" key="1">
    <source>
        <dbReference type="SAM" id="MobiDB-lite"/>
    </source>
</evidence>
<dbReference type="EMBL" id="UIVS01000001">
    <property type="protein sequence ID" value="SVP89856.1"/>
    <property type="molecule type" value="Genomic_DNA"/>
</dbReference>
<dbReference type="AlphaFoldDB" id="A0A3B0MXZ3"/>
<organism evidence="2">
    <name type="scientific">Theileria annulata</name>
    <dbReference type="NCBI Taxonomy" id="5874"/>
    <lineage>
        <taxon>Eukaryota</taxon>
        <taxon>Sar</taxon>
        <taxon>Alveolata</taxon>
        <taxon>Apicomplexa</taxon>
        <taxon>Aconoidasida</taxon>
        <taxon>Piroplasmida</taxon>
        <taxon>Theileriidae</taxon>
        <taxon>Theileria</taxon>
    </lineage>
</organism>
<evidence type="ECO:0000313" key="3">
    <source>
        <dbReference type="EMBL" id="SVP89856.1"/>
    </source>
</evidence>
<protein>
    <submittedName>
        <fullName evidence="2">Uncharacterized protein</fullName>
    </submittedName>
</protein>
<proteinExistence type="predicted"/>
<reference evidence="2" key="1">
    <citation type="submission" date="2018-07" db="EMBL/GenBank/DDBJ databases">
        <authorList>
            <person name="Quirk P.G."/>
            <person name="Krulwich T.A."/>
        </authorList>
    </citation>
    <scope>NUCLEOTIDE SEQUENCE</scope>
    <source>
        <strain evidence="2">Anand</strain>
    </source>
</reference>
<dbReference type="EMBL" id="UIVT01000001">
    <property type="protein sequence ID" value="SVP88703.1"/>
    <property type="molecule type" value="Genomic_DNA"/>
</dbReference>
<name>A0A3B0MXZ3_THEAN</name>
<gene>
    <name evidence="2" type="ORF">TAT_000055900</name>
    <name evidence="3" type="ORF">TAV_000055700</name>
</gene>
<feature type="region of interest" description="Disordered" evidence="1">
    <location>
        <begin position="1"/>
        <end position="32"/>
    </location>
</feature>